<protein>
    <submittedName>
        <fullName evidence="1">Uncharacterized protein</fullName>
    </submittedName>
</protein>
<keyword evidence="2" id="KW-1185">Reference proteome</keyword>
<evidence type="ECO:0000313" key="2">
    <source>
        <dbReference type="Proteomes" id="UP001206595"/>
    </source>
</evidence>
<reference evidence="1" key="2">
    <citation type="journal article" date="2022" name="Proc. Natl. Acad. Sci. U.S.A.">
        <title>Diploid-dominant life cycles characterize the early evolution of Fungi.</title>
        <authorList>
            <person name="Amses K.R."/>
            <person name="Simmons D.R."/>
            <person name="Longcore J.E."/>
            <person name="Mondo S.J."/>
            <person name="Seto K."/>
            <person name="Jeronimo G.H."/>
            <person name="Bonds A.E."/>
            <person name="Quandt C.A."/>
            <person name="Davis W.J."/>
            <person name="Chang Y."/>
            <person name="Federici B.A."/>
            <person name="Kuo A."/>
            <person name="LaButti K."/>
            <person name="Pangilinan J."/>
            <person name="Andreopoulos W."/>
            <person name="Tritt A."/>
            <person name="Riley R."/>
            <person name="Hundley H."/>
            <person name="Johnson J."/>
            <person name="Lipzen A."/>
            <person name="Barry K."/>
            <person name="Lang B.F."/>
            <person name="Cuomo C.A."/>
            <person name="Buchler N.E."/>
            <person name="Grigoriev I.V."/>
            <person name="Spatafora J.W."/>
            <person name="Stajich J.E."/>
            <person name="James T.Y."/>
        </authorList>
    </citation>
    <scope>NUCLEOTIDE SEQUENCE</scope>
    <source>
        <strain evidence="1">AG</strain>
    </source>
</reference>
<dbReference type="AlphaFoldDB" id="A0AAD5EDB6"/>
<evidence type="ECO:0000313" key="1">
    <source>
        <dbReference type="EMBL" id="KAI8580165.1"/>
    </source>
</evidence>
<accession>A0AAD5EDB6</accession>
<reference evidence="1" key="1">
    <citation type="submission" date="2021-06" db="EMBL/GenBank/DDBJ databases">
        <authorList>
            <consortium name="DOE Joint Genome Institute"/>
            <person name="Mondo S.J."/>
            <person name="Amses K.R."/>
            <person name="Simmons D.R."/>
            <person name="Longcore J.E."/>
            <person name="Seto K."/>
            <person name="Alves G.H."/>
            <person name="Bonds A.E."/>
            <person name="Quandt C.A."/>
            <person name="Davis W.J."/>
            <person name="Chang Y."/>
            <person name="Letcher P.M."/>
            <person name="Powell M.J."/>
            <person name="Kuo A."/>
            <person name="Labutti K."/>
            <person name="Pangilinan J."/>
            <person name="Andreopoulos W."/>
            <person name="Tritt A."/>
            <person name="Riley R."/>
            <person name="Hundley H."/>
            <person name="Johnson J."/>
            <person name="Lipzen A."/>
            <person name="Barry K."/>
            <person name="Berbee M.L."/>
            <person name="Buchler N.E."/>
            <person name="Grigoriev I.V."/>
            <person name="Spatafora J.W."/>
            <person name="Stajich J.E."/>
            <person name="James T.Y."/>
        </authorList>
    </citation>
    <scope>NUCLEOTIDE SEQUENCE</scope>
    <source>
        <strain evidence="1">AG</strain>
    </source>
</reference>
<dbReference type="EMBL" id="MU620914">
    <property type="protein sequence ID" value="KAI8580165.1"/>
    <property type="molecule type" value="Genomic_DNA"/>
</dbReference>
<dbReference type="RefSeq" id="XP_051445169.1">
    <property type="nucleotide sequence ID" value="XM_051593000.1"/>
</dbReference>
<proteinExistence type="predicted"/>
<organism evidence="1 2">
    <name type="scientific">Umbelopsis ramanniana AG</name>
    <dbReference type="NCBI Taxonomy" id="1314678"/>
    <lineage>
        <taxon>Eukaryota</taxon>
        <taxon>Fungi</taxon>
        <taxon>Fungi incertae sedis</taxon>
        <taxon>Mucoromycota</taxon>
        <taxon>Mucoromycotina</taxon>
        <taxon>Umbelopsidomycetes</taxon>
        <taxon>Umbelopsidales</taxon>
        <taxon>Umbelopsidaceae</taxon>
        <taxon>Umbelopsis</taxon>
    </lineage>
</organism>
<gene>
    <name evidence="1" type="ORF">K450DRAFT_271274</name>
</gene>
<name>A0AAD5EDB6_UMBRA</name>
<dbReference type="GeneID" id="75918342"/>
<comment type="caution">
    <text evidence="1">The sequence shown here is derived from an EMBL/GenBank/DDBJ whole genome shotgun (WGS) entry which is preliminary data.</text>
</comment>
<dbReference type="Proteomes" id="UP001206595">
    <property type="component" value="Unassembled WGS sequence"/>
</dbReference>
<sequence length="142" mass="15930">MNAYKLGCSLVPWKYKKQGSTNIKFKWCIINTTLFSSASFRLGTVDEYEFGCLLAPCARRKSQQISDPSSVLLALTLQTHPSSLVVPRHINSAVFLHLGQAQEAKANKYQIHLNFQAWRTNAYKLSCLLAPWASARAKSPQI</sequence>